<accession>A0A0F8YG65</accession>
<feature type="non-terminal residue" evidence="1">
    <location>
        <position position="34"/>
    </location>
</feature>
<comment type="caution">
    <text evidence="1">The sequence shown here is derived from an EMBL/GenBank/DDBJ whole genome shotgun (WGS) entry which is preliminary data.</text>
</comment>
<dbReference type="AlphaFoldDB" id="A0A0F8YG65"/>
<sequence length="34" mass="4183">MRRGWGCEKSPPSTINKKGQDYYEYFIENKMVYY</sequence>
<reference evidence="1" key="1">
    <citation type="journal article" date="2015" name="Nature">
        <title>Complex archaea that bridge the gap between prokaryotes and eukaryotes.</title>
        <authorList>
            <person name="Spang A."/>
            <person name="Saw J.H."/>
            <person name="Jorgensen S.L."/>
            <person name="Zaremba-Niedzwiedzka K."/>
            <person name="Martijn J."/>
            <person name="Lind A.E."/>
            <person name="van Eijk R."/>
            <person name="Schleper C."/>
            <person name="Guy L."/>
            <person name="Ettema T.J."/>
        </authorList>
    </citation>
    <scope>NUCLEOTIDE SEQUENCE</scope>
</reference>
<proteinExistence type="predicted"/>
<evidence type="ECO:0000313" key="1">
    <source>
        <dbReference type="EMBL" id="KKK72690.1"/>
    </source>
</evidence>
<gene>
    <name evidence="1" type="ORF">LCGC14_2901340</name>
</gene>
<organism evidence="1">
    <name type="scientific">marine sediment metagenome</name>
    <dbReference type="NCBI Taxonomy" id="412755"/>
    <lineage>
        <taxon>unclassified sequences</taxon>
        <taxon>metagenomes</taxon>
        <taxon>ecological metagenomes</taxon>
    </lineage>
</organism>
<name>A0A0F8YG65_9ZZZZ</name>
<protein>
    <submittedName>
        <fullName evidence="1">Uncharacterized protein</fullName>
    </submittedName>
</protein>
<dbReference type="EMBL" id="LAZR01057133">
    <property type="protein sequence ID" value="KKK72690.1"/>
    <property type="molecule type" value="Genomic_DNA"/>
</dbReference>